<keyword evidence="1" id="KW-0175">Coiled coil</keyword>
<gene>
    <name evidence="2" type="ORF">B7R22_11685</name>
</gene>
<accession>A0A3E0VVM4</accession>
<reference evidence="2 3" key="1">
    <citation type="submission" date="2017-04" db="EMBL/GenBank/DDBJ databases">
        <title>Comparative genome analysis of Subtercola boreus.</title>
        <authorList>
            <person name="Cho Y.-J."/>
            <person name="Cho A."/>
            <person name="Kim O.-S."/>
            <person name="Lee J.-I."/>
        </authorList>
    </citation>
    <scope>NUCLEOTIDE SEQUENCE [LARGE SCALE GENOMIC DNA]</scope>
    <source>
        <strain evidence="2 3">P27479</strain>
    </source>
</reference>
<organism evidence="2 3">
    <name type="scientific">Subtercola boreus</name>
    <dbReference type="NCBI Taxonomy" id="120213"/>
    <lineage>
        <taxon>Bacteria</taxon>
        <taxon>Bacillati</taxon>
        <taxon>Actinomycetota</taxon>
        <taxon>Actinomycetes</taxon>
        <taxon>Micrococcales</taxon>
        <taxon>Microbacteriaceae</taxon>
        <taxon>Subtercola</taxon>
    </lineage>
</organism>
<dbReference type="RefSeq" id="WP_116411937.1">
    <property type="nucleotide sequence ID" value="NZ_NBXB01000033.1"/>
</dbReference>
<proteinExistence type="predicted"/>
<evidence type="ECO:0000313" key="3">
    <source>
        <dbReference type="Proteomes" id="UP000256541"/>
    </source>
</evidence>
<sequence length="420" mass="47173">MESETGKMQGANRLTVEELRDIVQDANLNFLLGAGASADLLKPLGAVEDWLTQLSRDEATARSRLDRVRASVYAYFFEGVIAPNQNILAEDSDADAVLQSYRKFLRTVNTLLVRRRSSILDKQVNLFTTNVDVAVEVAAEELQLELNDGFSGRYLPLFSTSNFGTVKSRRSLQYDNLSEVPTFNLLKLHGSTSWATRAIDSGGESKNIITFDSDRERIEAIEEELTNATEALYEIDRATDIDILLTATSDPDDDYDEATLADFMTAYEELAIVNPNKDKFSVTVLNQNYYDLLRLFSNSLEKENSVLFIIGFSCRDEHIRELIIRAARTNPTLQVIVFAYLPGEVQALKDRLDADLASNGNILVVGPPETDDEAEQDKYSLRRITEIFFEPLLPKPPRRPDSVVDVRLKLAQPLELDGDE</sequence>
<name>A0A3E0VVM4_9MICO</name>
<protein>
    <submittedName>
        <fullName evidence="2">Uncharacterized protein</fullName>
    </submittedName>
</protein>
<comment type="caution">
    <text evidence="2">The sequence shown here is derived from an EMBL/GenBank/DDBJ whole genome shotgun (WGS) entry which is preliminary data.</text>
</comment>
<dbReference type="Proteomes" id="UP000256541">
    <property type="component" value="Unassembled WGS sequence"/>
</dbReference>
<evidence type="ECO:0000256" key="1">
    <source>
        <dbReference type="SAM" id="Coils"/>
    </source>
</evidence>
<dbReference type="OrthoDB" id="9808492at2"/>
<evidence type="ECO:0000313" key="2">
    <source>
        <dbReference type="EMBL" id="RFA13750.1"/>
    </source>
</evidence>
<dbReference type="AlphaFoldDB" id="A0A3E0VVM4"/>
<feature type="coiled-coil region" evidence="1">
    <location>
        <begin position="211"/>
        <end position="238"/>
    </location>
</feature>
<dbReference type="Pfam" id="PF13289">
    <property type="entry name" value="SIR2_2"/>
    <property type="match status" value="1"/>
</dbReference>
<dbReference type="EMBL" id="NBXB01000033">
    <property type="protein sequence ID" value="RFA13750.1"/>
    <property type="molecule type" value="Genomic_DNA"/>
</dbReference>